<evidence type="ECO:0000256" key="7">
    <source>
        <dbReference type="PROSITE-ProRule" id="PRU00023"/>
    </source>
</evidence>
<keyword evidence="4 8" id="KW-0133">Cell shape</keyword>
<evidence type="ECO:0000313" key="11">
    <source>
        <dbReference type="EMBL" id="MBB5034729.1"/>
    </source>
</evidence>
<dbReference type="PROSITE" id="PS50088">
    <property type="entry name" value="ANK_REPEAT"/>
    <property type="match status" value="1"/>
</dbReference>
<dbReference type="GO" id="GO:0005576">
    <property type="term" value="C:extracellular region"/>
    <property type="evidence" value="ECO:0007669"/>
    <property type="project" value="TreeGrafter"/>
</dbReference>
<dbReference type="GO" id="GO:0071972">
    <property type="term" value="F:peptidoglycan L,D-transpeptidase activity"/>
    <property type="evidence" value="ECO:0007669"/>
    <property type="project" value="TreeGrafter"/>
</dbReference>
<reference evidence="11 12" key="1">
    <citation type="submission" date="2020-08" db="EMBL/GenBank/DDBJ databases">
        <title>Genomic Encyclopedia of Type Strains, Phase IV (KMG-IV): sequencing the most valuable type-strain genomes for metagenomic binning, comparative biology and taxonomic classification.</title>
        <authorList>
            <person name="Goeker M."/>
        </authorList>
    </citation>
    <scope>NUCLEOTIDE SEQUENCE [LARGE SCALE GENOMIC DNA]</scope>
    <source>
        <strain evidence="11 12">DSM 12252</strain>
    </source>
</reference>
<evidence type="ECO:0000256" key="4">
    <source>
        <dbReference type="ARBA" id="ARBA00022960"/>
    </source>
</evidence>
<dbReference type="InterPro" id="IPR050979">
    <property type="entry name" value="LD-transpeptidase"/>
</dbReference>
<sequence>MLGACILPPLVGVGMCSGIIHLLKNHELFRVNVLAAQPETGKLRHGRGGEHGAEVRPALPANAEFSPVRPAPVTPGADKAALRRAEEAAKAKMMPAVPKAEKKDPEMAVAKKTENPVQPKTIVVQAPVWRPIVDPIADHWTRLMPRTDALPQAYQAVLNDDAQHLARLIAMGISPHEKTLGGDTPLCAAVRMGRADCVYVLALSGVDMNQPAHEKQPPIALASLRRNAPVLKALLEFGADPNTRFNTPVAKQVIDRCTIKDLRNAMESDRGITPLICCAARGDVEGAVTLMRAGARPGMGTTRYHRYPINFAATQGYLFLMRVLLGRDPDSEPDILVTVDLSSQRAWVTKQGRIINHTMVSTGREGYGTPAGRYVITDKHTSHVSTLYHVNMPWFMRLNCSAIGLHSGYVTGQPASHGCIRLPYEKAKEFFTQVRVGDEVEIVY</sequence>
<dbReference type="RefSeq" id="WP_184342821.1">
    <property type="nucleotide sequence ID" value="NZ_JACHIG010000011.1"/>
</dbReference>
<dbReference type="InterPro" id="IPR002110">
    <property type="entry name" value="Ankyrin_rpt"/>
</dbReference>
<dbReference type="InterPro" id="IPR038063">
    <property type="entry name" value="Transpep_catalytic_dom"/>
</dbReference>
<keyword evidence="12" id="KW-1185">Reference proteome</keyword>
<evidence type="ECO:0000259" key="10">
    <source>
        <dbReference type="PROSITE" id="PS52029"/>
    </source>
</evidence>
<evidence type="ECO:0000256" key="5">
    <source>
        <dbReference type="ARBA" id="ARBA00022984"/>
    </source>
</evidence>
<feature type="repeat" description="ANK" evidence="7">
    <location>
        <begin position="181"/>
        <end position="213"/>
    </location>
</feature>
<dbReference type="Proteomes" id="UP000590740">
    <property type="component" value="Unassembled WGS sequence"/>
</dbReference>
<accession>A0A7W8DLU0</accession>
<dbReference type="PROSITE" id="PS52029">
    <property type="entry name" value="LD_TPASE"/>
    <property type="match status" value="1"/>
</dbReference>
<dbReference type="GO" id="GO:0018104">
    <property type="term" value="P:peptidoglycan-protein cross-linking"/>
    <property type="evidence" value="ECO:0007669"/>
    <property type="project" value="TreeGrafter"/>
</dbReference>
<dbReference type="PANTHER" id="PTHR30582:SF2">
    <property type="entry name" value="L,D-TRANSPEPTIDASE YCIB-RELATED"/>
    <property type="match status" value="1"/>
</dbReference>
<dbReference type="Pfam" id="PF12796">
    <property type="entry name" value="Ank_2"/>
    <property type="match status" value="1"/>
</dbReference>
<keyword evidence="5 8" id="KW-0573">Peptidoglycan synthesis</keyword>
<dbReference type="PANTHER" id="PTHR30582">
    <property type="entry name" value="L,D-TRANSPEPTIDASE"/>
    <property type="match status" value="1"/>
</dbReference>
<dbReference type="SUPFAM" id="SSF48403">
    <property type="entry name" value="Ankyrin repeat"/>
    <property type="match status" value="1"/>
</dbReference>
<protein>
    <recommendedName>
        <fullName evidence="10">L,D-TPase catalytic domain-containing protein</fullName>
    </recommendedName>
</protein>
<dbReference type="Gene3D" id="1.25.40.20">
    <property type="entry name" value="Ankyrin repeat-containing domain"/>
    <property type="match status" value="1"/>
</dbReference>
<evidence type="ECO:0000256" key="3">
    <source>
        <dbReference type="ARBA" id="ARBA00022679"/>
    </source>
</evidence>
<keyword evidence="3" id="KW-0808">Transferase</keyword>
<dbReference type="AlphaFoldDB" id="A0A7W8DLU0"/>
<dbReference type="CDD" id="cd16913">
    <property type="entry name" value="YkuD_like"/>
    <property type="match status" value="1"/>
</dbReference>
<evidence type="ECO:0000256" key="9">
    <source>
        <dbReference type="SAM" id="MobiDB-lite"/>
    </source>
</evidence>
<dbReference type="UniPathway" id="UPA00219"/>
<organism evidence="11 12">
    <name type="scientific">Prosthecobacter vanneervenii</name>
    <dbReference type="NCBI Taxonomy" id="48466"/>
    <lineage>
        <taxon>Bacteria</taxon>
        <taxon>Pseudomonadati</taxon>
        <taxon>Verrucomicrobiota</taxon>
        <taxon>Verrucomicrobiia</taxon>
        <taxon>Verrucomicrobiales</taxon>
        <taxon>Verrucomicrobiaceae</taxon>
        <taxon>Prosthecobacter</taxon>
    </lineage>
</organism>
<evidence type="ECO:0000256" key="2">
    <source>
        <dbReference type="ARBA" id="ARBA00005992"/>
    </source>
</evidence>
<comment type="similarity">
    <text evidence="2">Belongs to the YkuD family.</text>
</comment>
<dbReference type="SMART" id="SM00248">
    <property type="entry name" value="ANK"/>
    <property type="match status" value="4"/>
</dbReference>
<gene>
    <name evidence="11" type="ORF">HNQ65_004337</name>
</gene>
<dbReference type="InterPro" id="IPR005490">
    <property type="entry name" value="LD_TPept_cat_dom"/>
</dbReference>
<feature type="domain" description="L,D-TPase catalytic" evidence="10">
    <location>
        <begin position="335"/>
        <end position="443"/>
    </location>
</feature>
<dbReference type="GO" id="GO:0016740">
    <property type="term" value="F:transferase activity"/>
    <property type="evidence" value="ECO:0007669"/>
    <property type="project" value="UniProtKB-KW"/>
</dbReference>
<dbReference type="GO" id="GO:0008360">
    <property type="term" value="P:regulation of cell shape"/>
    <property type="evidence" value="ECO:0007669"/>
    <property type="project" value="UniProtKB-UniRule"/>
</dbReference>
<feature type="active site" description="Nucleophile" evidence="8">
    <location>
        <position position="419"/>
    </location>
</feature>
<evidence type="ECO:0000256" key="8">
    <source>
        <dbReference type="PROSITE-ProRule" id="PRU01373"/>
    </source>
</evidence>
<dbReference type="EMBL" id="JACHIG010000011">
    <property type="protein sequence ID" value="MBB5034729.1"/>
    <property type="molecule type" value="Genomic_DNA"/>
</dbReference>
<evidence type="ECO:0000313" key="12">
    <source>
        <dbReference type="Proteomes" id="UP000590740"/>
    </source>
</evidence>
<comment type="caution">
    <text evidence="11">The sequence shown here is derived from an EMBL/GenBank/DDBJ whole genome shotgun (WGS) entry which is preliminary data.</text>
</comment>
<dbReference type="InterPro" id="IPR036770">
    <property type="entry name" value="Ankyrin_rpt-contain_sf"/>
</dbReference>
<keyword evidence="7" id="KW-0040">ANK repeat</keyword>
<evidence type="ECO:0000256" key="6">
    <source>
        <dbReference type="ARBA" id="ARBA00023316"/>
    </source>
</evidence>
<dbReference type="Pfam" id="PF03734">
    <property type="entry name" value="YkuD"/>
    <property type="match status" value="1"/>
</dbReference>
<dbReference type="SUPFAM" id="SSF141523">
    <property type="entry name" value="L,D-transpeptidase catalytic domain-like"/>
    <property type="match status" value="1"/>
</dbReference>
<comment type="pathway">
    <text evidence="1 8">Cell wall biogenesis; peptidoglycan biosynthesis.</text>
</comment>
<proteinExistence type="inferred from homology"/>
<dbReference type="Gene3D" id="2.40.440.10">
    <property type="entry name" value="L,D-transpeptidase catalytic domain-like"/>
    <property type="match status" value="1"/>
</dbReference>
<dbReference type="GO" id="GO:0071555">
    <property type="term" value="P:cell wall organization"/>
    <property type="evidence" value="ECO:0007669"/>
    <property type="project" value="UniProtKB-UniRule"/>
</dbReference>
<feature type="region of interest" description="Disordered" evidence="9">
    <location>
        <begin position="60"/>
        <end position="82"/>
    </location>
</feature>
<keyword evidence="6 8" id="KW-0961">Cell wall biogenesis/degradation</keyword>
<name>A0A7W8DLU0_9BACT</name>
<evidence type="ECO:0000256" key="1">
    <source>
        <dbReference type="ARBA" id="ARBA00004752"/>
    </source>
</evidence>
<feature type="active site" description="Proton donor/acceptor" evidence="8">
    <location>
        <position position="406"/>
    </location>
</feature>